<dbReference type="SMART" id="SM00871">
    <property type="entry name" value="AraC_E_bind"/>
    <property type="match status" value="1"/>
</dbReference>
<dbReference type="PROSITE" id="PS50937">
    <property type="entry name" value="HTH_MERR_2"/>
    <property type="match status" value="1"/>
</dbReference>
<dbReference type="InterPro" id="IPR009061">
    <property type="entry name" value="DNA-bd_dom_put_sf"/>
</dbReference>
<dbReference type="PANTHER" id="PTHR30204">
    <property type="entry name" value="REDOX-CYCLING DRUG-SENSING TRANSCRIPTIONAL ACTIVATOR SOXR"/>
    <property type="match status" value="1"/>
</dbReference>
<dbReference type="Gene3D" id="3.20.80.10">
    <property type="entry name" value="Regulatory factor, effector binding domain"/>
    <property type="match status" value="1"/>
</dbReference>
<proteinExistence type="predicted"/>
<evidence type="ECO:0000259" key="3">
    <source>
        <dbReference type="PROSITE" id="PS50937"/>
    </source>
</evidence>
<evidence type="ECO:0000256" key="2">
    <source>
        <dbReference type="SAM" id="Coils"/>
    </source>
</evidence>
<dbReference type="OrthoDB" id="9773308at2"/>
<reference evidence="4 5" key="1">
    <citation type="submission" date="2020-08" db="EMBL/GenBank/DDBJ databases">
        <title>Genomic Encyclopedia of Type Strains, Phase IV (KMG-IV): sequencing the most valuable type-strain genomes for metagenomic binning, comparative biology and taxonomic classification.</title>
        <authorList>
            <person name="Goeker M."/>
        </authorList>
    </citation>
    <scope>NUCLEOTIDE SEQUENCE [LARGE SCALE GENOMIC DNA]</scope>
    <source>
        <strain evidence="4 5">DSM 103733</strain>
    </source>
</reference>
<dbReference type="Gene3D" id="1.10.1660.10">
    <property type="match status" value="1"/>
</dbReference>
<comment type="caution">
    <text evidence="4">The sequence shown here is derived from an EMBL/GenBank/DDBJ whole genome shotgun (WGS) entry which is preliminary data.</text>
</comment>
<dbReference type="Pfam" id="PF13411">
    <property type="entry name" value="MerR_1"/>
    <property type="match status" value="1"/>
</dbReference>
<dbReference type="InterPro" id="IPR000551">
    <property type="entry name" value="MerR-type_HTH_dom"/>
</dbReference>
<dbReference type="Proteomes" id="UP000538666">
    <property type="component" value="Unassembled WGS sequence"/>
</dbReference>
<gene>
    <name evidence="4" type="ORF">HNQ77_002908</name>
</gene>
<keyword evidence="5" id="KW-1185">Reference proteome</keyword>
<dbReference type="InterPro" id="IPR011256">
    <property type="entry name" value="Reg_factor_effector_dom_sf"/>
</dbReference>
<feature type="domain" description="HTH merR-type" evidence="3">
    <location>
        <begin position="1"/>
        <end position="71"/>
    </location>
</feature>
<keyword evidence="2" id="KW-0175">Coiled coil</keyword>
<dbReference type="SUPFAM" id="SSF55136">
    <property type="entry name" value="Probable bacterial effector-binding domain"/>
    <property type="match status" value="1"/>
</dbReference>
<evidence type="ECO:0000313" key="4">
    <source>
        <dbReference type="EMBL" id="MBB6144952.1"/>
    </source>
</evidence>
<name>A0A841JU85_9BACT</name>
<accession>A0A841JU85</accession>
<dbReference type="Pfam" id="PF06445">
    <property type="entry name" value="GyrI-like"/>
    <property type="match status" value="1"/>
</dbReference>
<feature type="coiled-coil region" evidence="2">
    <location>
        <begin position="83"/>
        <end position="113"/>
    </location>
</feature>
<dbReference type="RefSeq" id="WP_050059503.1">
    <property type="nucleotide sequence ID" value="NZ_JACHEK010000005.1"/>
</dbReference>
<dbReference type="PROSITE" id="PS00552">
    <property type="entry name" value="HTH_MERR_1"/>
    <property type="match status" value="1"/>
</dbReference>
<dbReference type="GO" id="GO:0003700">
    <property type="term" value="F:DNA-binding transcription factor activity"/>
    <property type="evidence" value="ECO:0007669"/>
    <property type="project" value="InterPro"/>
</dbReference>
<dbReference type="PANTHER" id="PTHR30204:SF97">
    <property type="entry name" value="MERR FAMILY REGULATORY PROTEIN"/>
    <property type="match status" value="1"/>
</dbReference>
<dbReference type="InterPro" id="IPR047057">
    <property type="entry name" value="MerR_fam"/>
</dbReference>
<dbReference type="SMART" id="SM00422">
    <property type="entry name" value="HTH_MERR"/>
    <property type="match status" value="1"/>
</dbReference>
<dbReference type="InterPro" id="IPR029442">
    <property type="entry name" value="GyrI-like"/>
</dbReference>
<sequence>MLKIGDFSTLAQVSIKTLRFYDQMGLLLPASIDSNSGYRYYSADQLSRLHRILALKDFGFTLEQIGQALDAGVTGEQMRGMLLLRKTEQEQRVEEELERLGRLNSRIRLIEQEASMANEVILKTAPKQWIASVRETISAYNTIGPLYLKLSAALGPAMAACQFGVALWHDPEFKESDVDAEAGFYFKENVPAADGVSVYELPETTVASAMHNGSYQRLPEAYDGLLRWVAENGYSVAGPIRELYLKISMPVRQDDESYVTEIQVPVRKSA</sequence>
<protein>
    <submittedName>
        <fullName evidence="4">DNA-binding transcriptional MerR regulator</fullName>
    </submittedName>
</protein>
<evidence type="ECO:0000313" key="5">
    <source>
        <dbReference type="Proteomes" id="UP000538666"/>
    </source>
</evidence>
<organism evidence="4 5">
    <name type="scientific">Silvibacterium bohemicum</name>
    <dbReference type="NCBI Taxonomy" id="1577686"/>
    <lineage>
        <taxon>Bacteria</taxon>
        <taxon>Pseudomonadati</taxon>
        <taxon>Acidobacteriota</taxon>
        <taxon>Terriglobia</taxon>
        <taxon>Terriglobales</taxon>
        <taxon>Acidobacteriaceae</taxon>
        <taxon>Silvibacterium</taxon>
    </lineage>
</organism>
<dbReference type="AlphaFoldDB" id="A0A841JU85"/>
<evidence type="ECO:0000256" key="1">
    <source>
        <dbReference type="ARBA" id="ARBA00023125"/>
    </source>
</evidence>
<keyword evidence="1 4" id="KW-0238">DNA-binding</keyword>
<dbReference type="CDD" id="cd01107">
    <property type="entry name" value="HTH_BmrR"/>
    <property type="match status" value="1"/>
</dbReference>
<dbReference type="InterPro" id="IPR010499">
    <property type="entry name" value="AraC_E-bd"/>
</dbReference>
<dbReference type="SUPFAM" id="SSF46955">
    <property type="entry name" value="Putative DNA-binding domain"/>
    <property type="match status" value="1"/>
</dbReference>
<dbReference type="EMBL" id="JACHEK010000005">
    <property type="protein sequence ID" value="MBB6144952.1"/>
    <property type="molecule type" value="Genomic_DNA"/>
</dbReference>
<dbReference type="GO" id="GO:0003677">
    <property type="term" value="F:DNA binding"/>
    <property type="evidence" value="ECO:0007669"/>
    <property type="project" value="UniProtKB-KW"/>
</dbReference>